<dbReference type="AlphaFoldDB" id="A0A1I3E0N6"/>
<feature type="transmembrane region" description="Helical" evidence="3">
    <location>
        <begin position="17"/>
        <end position="40"/>
    </location>
</feature>
<dbReference type="Pfam" id="PF02397">
    <property type="entry name" value="Bac_transf"/>
    <property type="match status" value="1"/>
</dbReference>
<dbReference type="PANTHER" id="PTHR30576:SF8">
    <property type="entry name" value="UNDECAPRENYL-PHOSPHATE GALACTOSE PHOSPHOTRANSFERASE"/>
    <property type="match status" value="1"/>
</dbReference>
<reference evidence="5 7" key="1">
    <citation type="submission" date="2016-10" db="EMBL/GenBank/DDBJ databases">
        <authorList>
            <person name="Varghese N."/>
            <person name="Submissions S."/>
        </authorList>
    </citation>
    <scope>NUCLEOTIDE SEQUENCE [LARGE SCALE GENOMIC DNA]</scope>
    <source>
        <strain evidence="5 7">GMCC 1.11211</strain>
    </source>
</reference>
<dbReference type="STRING" id="995038.SAMN05216274_12210"/>
<name>A0A1I3E0N6_9MICO</name>
<protein>
    <submittedName>
        <fullName evidence="5 6">Sugar transferase</fullName>
    </submittedName>
</protein>
<dbReference type="PANTHER" id="PTHR30576">
    <property type="entry name" value="COLANIC BIOSYNTHESIS UDP-GLUCOSE LIPID CARRIER TRANSFERASE"/>
    <property type="match status" value="1"/>
</dbReference>
<evidence type="ECO:0000256" key="2">
    <source>
        <dbReference type="SAM" id="MobiDB-lite"/>
    </source>
</evidence>
<sequence length="223" mass="24549">MNRDSAGYDFAKRGGDVLFATIALVISFPVQIVIATLVAVKLGRPVLFAQPRPGLSGRIFTLYKFRTMKNVDSAEDLRTDAERLTPFGMALRATSLDELPTLINVVVGDMSLVGPRPLLVAYLDRYTAEQARRHDVRPGVTGLAQVMGRNALSWAEKFALDVYYVDHRSLAMDVFILFKTVRAVVKRDGISAADNATMPEFQSGQSGHTGALDQDRERFPASD</sequence>
<keyword evidence="3" id="KW-1133">Transmembrane helix</keyword>
<keyword evidence="3" id="KW-0812">Transmembrane</keyword>
<reference evidence="6 8" key="2">
    <citation type="submission" date="2019-03" db="EMBL/GenBank/DDBJ databases">
        <title>Genomics of glacier-inhabiting Cryobacterium strains.</title>
        <authorList>
            <person name="Liu Q."/>
            <person name="Xin Y.-H."/>
        </authorList>
    </citation>
    <scope>NUCLEOTIDE SEQUENCE [LARGE SCALE GENOMIC DNA]</scope>
    <source>
        <strain evidence="6 8">Hh34</strain>
    </source>
</reference>
<feature type="compositionally biased region" description="Basic and acidic residues" evidence="2">
    <location>
        <begin position="213"/>
        <end position="223"/>
    </location>
</feature>
<dbReference type="Proteomes" id="UP000297963">
    <property type="component" value="Unassembled WGS sequence"/>
</dbReference>
<keyword evidence="3" id="KW-0472">Membrane</keyword>
<dbReference type="RefSeq" id="WP_092452577.1">
    <property type="nucleotide sequence ID" value="NZ_BKAC01000026.1"/>
</dbReference>
<proteinExistence type="inferred from homology"/>
<feature type="region of interest" description="Disordered" evidence="2">
    <location>
        <begin position="196"/>
        <end position="223"/>
    </location>
</feature>
<keyword evidence="7" id="KW-1185">Reference proteome</keyword>
<dbReference type="EMBL" id="FOPW01000022">
    <property type="protein sequence ID" value="SFH92537.1"/>
    <property type="molecule type" value="Genomic_DNA"/>
</dbReference>
<dbReference type="Proteomes" id="UP000199681">
    <property type="component" value="Unassembled WGS sequence"/>
</dbReference>
<evidence type="ECO:0000259" key="4">
    <source>
        <dbReference type="Pfam" id="PF02397"/>
    </source>
</evidence>
<organism evidence="6 8">
    <name type="scientific">Cryobacterium levicorallinum</name>
    <dbReference type="NCBI Taxonomy" id="995038"/>
    <lineage>
        <taxon>Bacteria</taxon>
        <taxon>Bacillati</taxon>
        <taxon>Actinomycetota</taxon>
        <taxon>Actinomycetes</taxon>
        <taxon>Micrococcales</taxon>
        <taxon>Microbacteriaceae</taxon>
        <taxon>Cryobacterium</taxon>
    </lineage>
</organism>
<feature type="domain" description="Bacterial sugar transferase" evidence="4">
    <location>
        <begin position="12"/>
        <end position="186"/>
    </location>
</feature>
<evidence type="ECO:0000313" key="6">
    <source>
        <dbReference type="EMBL" id="TFB81514.1"/>
    </source>
</evidence>
<dbReference type="InterPro" id="IPR003362">
    <property type="entry name" value="Bact_transf"/>
</dbReference>
<comment type="similarity">
    <text evidence="1">Belongs to the bacterial sugar transferase family.</text>
</comment>
<evidence type="ECO:0000313" key="7">
    <source>
        <dbReference type="Proteomes" id="UP000199681"/>
    </source>
</evidence>
<evidence type="ECO:0000313" key="8">
    <source>
        <dbReference type="Proteomes" id="UP000297963"/>
    </source>
</evidence>
<evidence type="ECO:0000313" key="5">
    <source>
        <dbReference type="EMBL" id="SFH92537.1"/>
    </source>
</evidence>
<accession>A0A1I3E0N6</accession>
<dbReference type="GO" id="GO:0016780">
    <property type="term" value="F:phosphotransferase activity, for other substituted phosphate groups"/>
    <property type="evidence" value="ECO:0007669"/>
    <property type="project" value="TreeGrafter"/>
</dbReference>
<comment type="caution">
    <text evidence="6">The sequence shown here is derived from an EMBL/GenBank/DDBJ whole genome shotgun (WGS) entry which is preliminary data.</text>
</comment>
<dbReference type="EMBL" id="SOFE01000030">
    <property type="protein sequence ID" value="TFB81514.1"/>
    <property type="molecule type" value="Genomic_DNA"/>
</dbReference>
<evidence type="ECO:0000256" key="1">
    <source>
        <dbReference type="ARBA" id="ARBA00006464"/>
    </source>
</evidence>
<gene>
    <name evidence="6" type="ORF">E3O11_16575</name>
    <name evidence="5" type="ORF">SAMN05216274_12210</name>
</gene>
<keyword evidence="6" id="KW-0808">Transferase</keyword>
<evidence type="ECO:0000256" key="3">
    <source>
        <dbReference type="SAM" id="Phobius"/>
    </source>
</evidence>